<dbReference type="SMART" id="SM00342">
    <property type="entry name" value="HTH_ARAC"/>
    <property type="match status" value="1"/>
</dbReference>
<proteinExistence type="predicted"/>
<dbReference type="GO" id="GO:0003700">
    <property type="term" value="F:DNA-binding transcription factor activity"/>
    <property type="evidence" value="ECO:0007669"/>
    <property type="project" value="InterPro"/>
</dbReference>
<dbReference type="PANTHER" id="PTHR43436:SF1">
    <property type="entry name" value="TRANSCRIPTIONAL REGULATORY PROTEIN"/>
    <property type="match status" value="1"/>
</dbReference>
<dbReference type="InterPro" id="IPR009057">
    <property type="entry name" value="Homeodomain-like_sf"/>
</dbReference>
<reference evidence="3" key="1">
    <citation type="submission" date="2022-09" db="EMBL/GenBank/DDBJ databases">
        <title>Multidrug resistance Raoultella ornithinolytica Strain MQB_Silv_108.</title>
        <authorList>
            <person name="Quintela-Baluja M."/>
        </authorList>
    </citation>
    <scope>NUCLEOTIDE SEQUENCE</scope>
    <source>
        <strain evidence="3">MQB_Silv_108</strain>
    </source>
</reference>
<dbReference type="Pfam" id="PF06719">
    <property type="entry name" value="AraC_N"/>
    <property type="match status" value="1"/>
</dbReference>
<dbReference type="Proteomes" id="UP001064206">
    <property type="component" value="Chromosome"/>
</dbReference>
<keyword evidence="2" id="KW-0804">Transcription</keyword>
<evidence type="ECO:0000313" key="4">
    <source>
        <dbReference type="Proteomes" id="UP001064206"/>
    </source>
</evidence>
<dbReference type="SUPFAM" id="SSF46689">
    <property type="entry name" value="Homeodomain-like"/>
    <property type="match status" value="2"/>
</dbReference>
<protein>
    <submittedName>
        <fullName evidence="3">AraC family transcriptional regulator</fullName>
    </submittedName>
</protein>
<sequence length="374" mass="41885">MALMMGQRGLTFCVNRSAGNTVRLRSLSVHNIVGADAADRLSALWPGKAYITQLRSQTMPDNHPDSQHRRWQQEMASRRGEIREKIRAYTGRRENILCPFPGMSVVELHRPMPPCACLYQPSVSLIIQGEKRVSLGEKTYAYNESHFLLTAVNLPTVAEVMQASAEQPFISLLLQLDLSLAREVMIDMKQYGNEAEYSDEGMSLGPADGPLLDALLRYLNANEHPQDKGYMGNLIQREILYRILTSPAGRTLRETVLTGSSGQRISVALDWLRDNYAQPLKVEALARIAGMGVSTLHHHFRRMTNMSPLQYQKQLRLLEARRLLLSQDADASTAAISVGYESVSQFHREYKRQFGITPIGDKALSLAAGTGRPY</sequence>
<dbReference type="InterPro" id="IPR009594">
    <property type="entry name" value="Tscrpt_reg_HTH_AraC_N"/>
</dbReference>
<dbReference type="GO" id="GO:0043565">
    <property type="term" value="F:sequence-specific DNA binding"/>
    <property type="evidence" value="ECO:0007669"/>
    <property type="project" value="InterPro"/>
</dbReference>
<name>A0A6S5XIY9_RAOOR</name>
<keyword evidence="1" id="KW-0805">Transcription regulation</keyword>
<dbReference type="AlphaFoldDB" id="A0A6S5XIY9"/>
<dbReference type="PROSITE" id="PS01124">
    <property type="entry name" value="HTH_ARAC_FAMILY_2"/>
    <property type="match status" value="1"/>
</dbReference>
<dbReference type="RefSeq" id="WP_227520583.1">
    <property type="nucleotide sequence ID" value="NZ_AP019669.1"/>
</dbReference>
<dbReference type="PANTHER" id="PTHR43436">
    <property type="entry name" value="ARAC-FAMILY TRANSCRIPTIONAL REGULATOR"/>
    <property type="match status" value="1"/>
</dbReference>
<gene>
    <name evidence="3" type="ORF">N2J37_14455</name>
</gene>
<evidence type="ECO:0000256" key="2">
    <source>
        <dbReference type="ARBA" id="ARBA00023163"/>
    </source>
</evidence>
<dbReference type="Gene3D" id="1.10.10.60">
    <property type="entry name" value="Homeodomain-like"/>
    <property type="match status" value="2"/>
</dbReference>
<organism evidence="3 4">
    <name type="scientific">Raoultella ornithinolytica</name>
    <name type="common">Klebsiella ornithinolytica</name>
    <dbReference type="NCBI Taxonomy" id="54291"/>
    <lineage>
        <taxon>Bacteria</taxon>
        <taxon>Pseudomonadati</taxon>
        <taxon>Pseudomonadota</taxon>
        <taxon>Gammaproteobacteria</taxon>
        <taxon>Enterobacterales</taxon>
        <taxon>Enterobacteriaceae</taxon>
        <taxon>Klebsiella/Raoultella group</taxon>
        <taxon>Raoultella</taxon>
    </lineage>
</organism>
<dbReference type="InterPro" id="IPR018060">
    <property type="entry name" value="HTH_AraC"/>
</dbReference>
<dbReference type="Pfam" id="PF12833">
    <property type="entry name" value="HTH_18"/>
    <property type="match status" value="1"/>
</dbReference>
<evidence type="ECO:0000256" key="1">
    <source>
        <dbReference type="ARBA" id="ARBA00023015"/>
    </source>
</evidence>
<evidence type="ECO:0000313" key="3">
    <source>
        <dbReference type="EMBL" id="UXE35781.1"/>
    </source>
</evidence>
<accession>A0A6S5XIY9</accession>
<dbReference type="EMBL" id="CP104450">
    <property type="protein sequence ID" value="UXE35781.1"/>
    <property type="molecule type" value="Genomic_DNA"/>
</dbReference>